<dbReference type="PANTHER" id="PTHR13812">
    <property type="entry name" value="KETIMINE REDUCTASE MU-CRYSTALLIN"/>
    <property type="match status" value="1"/>
</dbReference>
<dbReference type="PIRSF" id="PIRSF001439">
    <property type="entry name" value="CryM"/>
    <property type="match status" value="1"/>
</dbReference>
<sequence>MTDLLVLDRDAVFAAVSPAAAIEAVHEAFLAHHRGEWVMPSKVYLQAQPNGDFRAMPARGGDLAMLKWISSFPSNAGRGLPSVQGVVIVNDVETSTPLMLLDASAVTALRTGAVAAIAARALAPADARTVGVIGCGVNGAWAARCLATAGYGDGVCCDPRADVAGALAEELGWRTGSRIDALQCDIVCCVTPGAEVVVDMGNLRPGLHLNMLGADGPGKAEASLAVPASCAVFCDQWEQASHGGELTRAVEAGLITREDVTDLGAVLAGEAPGRPGPAAVTLFDSTGLAIQDLAIAAAALGIARAGGAQVQTVRL</sequence>
<dbReference type="InterPro" id="IPR023401">
    <property type="entry name" value="ODC_N"/>
</dbReference>
<gene>
    <name evidence="1" type="primary">ala</name>
    <name evidence="1" type="ORF">DSM112329_05002</name>
</gene>
<dbReference type="Gene3D" id="3.40.50.720">
    <property type="entry name" value="NAD(P)-binding Rossmann-like Domain"/>
    <property type="match status" value="1"/>
</dbReference>
<dbReference type="PANTHER" id="PTHR13812:SF19">
    <property type="entry name" value="KETIMINE REDUCTASE MU-CRYSTALLIN"/>
    <property type="match status" value="1"/>
</dbReference>
<dbReference type="KEGG" id="parq:DSM112329_05002"/>
<protein>
    <submittedName>
        <fullName evidence="1">Alanine dehydrogenase</fullName>
        <ecNumber evidence="1">1.4.1.1</ecNumber>
    </submittedName>
</protein>
<reference evidence="1" key="1">
    <citation type="submission" date="2022-12" db="EMBL/GenBank/DDBJ databases">
        <title>Paraconexibacter alkalitolerans sp. nov. and Baekduia alba sp. nov., isolated from soil and emended description of the genera Paraconexibacter (Chun et al., 2020) and Baekduia (An et al., 2020).</title>
        <authorList>
            <person name="Vieira S."/>
            <person name="Huber K.J."/>
            <person name="Geppert A."/>
            <person name="Wolf J."/>
            <person name="Neumann-Schaal M."/>
            <person name="Muesken M."/>
            <person name="Overmann J."/>
        </authorList>
    </citation>
    <scope>NUCLEOTIDE SEQUENCE</scope>
    <source>
        <strain evidence="1">AEG42_29</strain>
    </source>
</reference>
<dbReference type="Gene3D" id="3.30.1780.10">
    <property type="entry name" value="ornithine cyclodeaminase, domain 1"/>
    <property type="match status" value="1"/>
</dbReference>
<dbReference type="EC" id="1.4.1.1" evidence="1"/>
<dbReference type="InterPro" id="IPR036291">
    <property type="entry name" value="NAD(P)-bd_dom_sf"/>
</dbReference>
<organism evidence="1">
    <name type="scientific">Paraconexibacter sp. AEG42_29</name>
    <dbReference type="NCBI Taxonomy" id="2997339"/>
    <lineage>
        <taxon>Bacteria</taxon>
        <taxon>Bacillati</taxon>
        <taxon>Actinomycetota</taxon>
        <taxon>Thermoleophilia</taxon>
        <taxon>Solirubrobacterales</taxon>
        <taxon>Paraconexibacteraceae</taxon>
        <taxon>Paraconexibacter</taxon>
    </lineage>
</organism>
<dbReference type="InterPro" id="IPR003462">
    <property type="entry name" value="ODC_Mu_crystall"/>
</dbReference>
<keyword evidence="1" id="KW-0560">Oxidoreductase</keyword>
<dbReference type="AlphaFoldDB" id="A0AAU7B2J9"/>
<dbReference type="SUPFAM" id="SSF51735">
    <property type="entry name" value="NAD(P)-binding Rossmann-fold domains"/>
    <property type="match status" value="1"/>
</dbReference>
<evidence type="ECO:0000313" key="1">
    <source>
        <dbReference type="EMBL" id="XAY08106.1"/>
    </source>
</evidence>
<accession>A0AAU7B2J9</accession>
<name>A0AAU7B2J9_9ACTN</name>
<dbReference type="RefSeq" id="WP_354699291.1">
    <property type="nucleotide sequence ID" value="NZ_CP114014.1"/>
</dbReference>
<dbReference type="Pfam" id="PF02423">
    <property type="entry name" value="OCD_Mu_crystall"/>
    <property type="match status" value="2"/>
</dbReference>
<dbReference type="GO" id="GO:0005737">
    <property type="term" value="C:cytoplasm"/>
    <property type="evidence" value="ECO:0007669"/>
    <property type="project" value="TreeGrafter"/>
</dbReference>
<dbReference type="GO" id="GO:0000286">
    <property type="term" value="F:alanine dehydrogenase activity"/>
    <property type="evidence" value="ECO:0007669"/>
    <property type="project" value="UniProtKB-EC"/>
</dbReference>
<proteinExistence type="predicted"/>
<dbReference type="EMBL" id="CP114014">
    <property type="protein sequence ID" value="XAY08106.1"/>
    <property type="molecule type" value="Genomic_DNA"/>
</dbReference>